<evidence type="ECO:0000256" key="6">
    <source>
        <dbReference type="ARBA" id="ARBA00022737"/>
    </source>
</evidence>
<keyword evidence="6" id="KW-0677">Repeat</keyword>
<feature type="domain" description="RING-type" evidence="13">
    <location>
        <begin position="190"/>
        <end position="236"/>
    </location>
</feature>
<dbReference type="InterPro" id="IPR017907">
    <property type="entry name" value="Znf_RING_CS"/>
</dbReference>
<dbReference type="InterPro" id="IPR016135">
    <property type="entry name" value="UBQ-conjugating_enzyme/RWD"/>
</dbReference>
<dbReference type="InterPro" id="IPR013083">
    <property type="entry name" value="Znf_RING/FYVE/PHD"/>
</dbReference>
<comment type="similarity">
    <text evidence="10">Belongs to the RBR family. RNF14 subfamily.</text>
</comment>
<dbReference type="InterPro" id="IPR001841">
    <property type="entry name" value="Znf_RING"/>
</dbReference>
<feature type="domain" description="RING-type" evidence="15">
    <location>
        <begin position="186"/>
        <end position="444"/>
    </location>
</feature>
<dbReference type="PROSITE" id="PS00518">
    <property type="entry name" value="ZF_RING_1"/>
    <property type="match status" value="1"/>
</dbReference>
<feature type="compositionally biased region" description="Acidic residues" evidence="12">
    <location>
        <begin position="458"/>
        <end position="468"/>
    </location>
</feature>
<proteinExistence type="inferred from homology"/>
<comment type="caution">
    <text evidence="16">The sequence shown here is derived from an EMBL/GenBank/DDBJ whole genome shotgun (WGS) entry which is preliminary data.</text>
</comment>
<dbReference type="InterPro" id="IPR002867">
    <property type="entry name" value="IBR_dom"/>
</dbReference>
<dbReference type="CDD" id="cd20341">
    <property type="entry name" value="BRcat_RBR_RNF14"/>
    <property type="match status" value="1"/>
</dbReference>
<evidence type="ECO:0000259" key="15">
    <source>
        <dbReference type="PROSITE" id="PS51873"/>
    </source>
</evidence>
<evidence type="ECO:0000256" key="3">
    <source>
        <dbReference type="ARBA" id="ARBA00012251"/>
    </source>
</evidence>
<dbReference type="Pfam" id="PF22191">
    <property type="entry name" value="IBR_1"/>
    <property type="match status" value="1"/>
</dbReference>
<evidence type="ECO:0000256" key="9">
    <source>
        <dbReference type="ARBA" id="ARBA00022833"/>
    </source>
</evidence>
<evidence type="ECO:0000256" key="12">
    <source>
        <dbReference type="SAM" id="MobiDB-lite"/>
    </source>
</evidence>
<keyword evidence="7 11" id="KW-0863">Zinc-finger</keyword>
<dbReference type="InterPro" id="IPR006575">
    <property type="entry name" value="RWD_dom"/>
</dbReference>
<dbReference type="CDD" id="cd20354">
    <property type="entry name" value="Rcat_RBR_RNF14"/>
    <property type="match status" value="1"/>
</dbReference>
<dbReference type="Pfam" id="PF01485">
    <property type="entry name" value="IBR"/>
    <property type="match status" value="1"/>
</dbReference>
<keyword evidence="5" id="KW-0479">Metal-binding</keyword>
<dbReference type="Gene3D" id="3.30.40.10">
    <property type="entry name" value="Zinc/RING finger domain, C3HC4 (zinc finger)"/>
    <property type="match status" value="1"/>
</dbReference>
<evidence type="ECO:0000256" key="11">
    <source>
        <dbReference type="PROSITE-ProRule" id="PRU00175"/>
    </source>
</evidence>
<feature type="region of interest" description="Disordered" evidence="12">
    <location>
        <begin position="450"/>
        <end position="487"/>
    </location>
</feature>
<evidence type="ECO:0000256" key="2">
    <source>
        <dbReference type="ARBA" id="ARBA00004906"/>
    </source>
</evidence>
<reference evidence="16 17" key="1">
    <citation type="submission" date="2023-09" db="EMBL/GenBank/DDBJ databases">
        <title>Pangenome analysis of Batrachochytrium dendrobatidis and related Chytrids.</title>
        <authorList>
            <person name="Yacoub M.N."/>
            <person name="Stajich J.E."/>
            <person name="James T.Y."/>
        </authorList>
    </citation>
    <scope>NUCLEOTIDE SEQUENCE [LARGE SCALE GENOMIC DNA]</scope>
    <source>
        <strain evidence="16 17">JEL0888</strain>
    </source>
</reference>
<keyword evidence="17" id="KW-1185">Reference proteome</keyword>
<dbReference type="Proteomes" id="UP001527925">
    <property type="component" value="Unassembled WGS sequence"/>
</dbReference>
<dbReference type="CDD" id="cd23820">
    <property type="entry name" value="RWD_RNF14"/>
    <property type="match status" value="1"/>
</dbReference>
<evidence type="ECO:0000256" key="4">
    <source>
        <dbReference type="ARBA" id="ARBA00022679"/>
    </source>
</evidence>
<accession>A0ABR4MZ00</accession>
<keyword evidence="9" id="KW-0862">Zinc</keyword>
<dbReference type="PROSITE" id="PS51873">
    <property type="entry name" value="TRIAD"/>
    <property type="match status" value="1"/>
</dbReference>
<evidence type="ECO:0000256" key="7">
    <source>
        <dbReference type="ARBA" id="ARBA00022771"/>
    </source>
</evidence>
<dbReference type="SMART" id="SM00647">
    <property type="entry name" value="IBR"/>
    <property type="match status" value="2"/>
</dbReference>
<protein>
    <recommendedName>
        <fullName evidence="3">RBR-type E3 ubiquitin transferase</fullName>
        <ecNumber evidence="3">2.3.2.31</ecNumber>
    </recommendedName>
</protein>
<keyword evidence="8" id="KW-0833">Ubl conjugation pathway</keyword>
<dbReference type="Gene3D" id="3.10.110.10">
    <property type="entry name" value="Ubiquitin Conjugating Enzyme"/>
    <property type="match status" value="1"/>
</dbReference>
<dbReference type="SMART" id="SM00591">
    <property type="entry name" value="RWD"/>
    <property type="match status" value="1"/>
</dbReference>
<dbReference type="PANTHER" id="PTHR11685">
    <property type="entry name" value="RBR FAMILY RING FINGER AND IBR DOMAIN-CONTAINING"/>
    <property type="match status" value="1"/>
</dbReference>
<evidence type="ECO:0000256" key="1">
    <source>
        <dbReference type="ARBA" id="ARBA00001798"/>
    </source>
</evidence>
<dbReference type="PROSITE" id="PS50089">
    <property type="entry name" value="ZF_RING_2"/>
    <property type="match status" value="1"/>
</dbReference>
<evidence type="ECO:0000259" key="13">
    <source>
        <dbReference type="PROSITE" id="PS50089"/>
    </source>
</evidence>
<dbReference type="InterPro" id="IPR031127">
    <property type="entry name" value="E3_UB_ligase_RBR"/>
</dbReference>
<comment type="pathway">
    <text evidence="2">Protein modification; protein ubiquitination.</text>
</comment>
<organism evidence="16 17">
    <name type="scientific">Polyrhizophydium stewartii</name>
    <dbReference type="NCBI Taxonomy" id="2732419"/>
    <lineage>
        <taxon>Eukaryota</taxon>
        <taxon>Fungi</taxon>
        <taxon>Fungi incertae sedis</taxon>
        <taxon>Chytridiomycota</taxon>
        <taxon>Chytridiomycota incertae sedis</taxon>
        <taxon>Chytridiomycetes</taxon>
        <taxon>Rhizophydiales</taxon>
        <taxon>Rhizophydiales incertae sedis</taxon>
        <taxon>Polyrhizophydium</taxon>
    </lineage>
</organism>
<dbReference type="SUPFAM" id="SSF54495">
    <property type="entry name" value="UBC-like"/>
    <property type="match status" value="1"/>
</dbReference>
<dbReference type="EMBL" id="JADGIZ020000063">
    <property type="protein sequence ID" value="KAL2912501.1"/>
    <property type="molecule type" value="Genomic_DNA"/>
</dbReference>
<dbReference type="InterPro" id="IPR047548">
    <property type="entry name" value="Rcat_RBR_RNF14"/>
</dbReference>
<evidence type="ECO:0000256" key="10">
    <source>
        <dbReference type="ARBA" id="ARBA00044508"/>
    </source>
</evidence>
<name>A0ABR4MZ00_9FUNG</name>
<evidence type="ECO:0000313" key="16">
    <source>
        <dbReference type="EMBL" id="KAL2912501.1"/>
    </source>
</evidence>
<comment type="catalytic activity">
    <reaction evidence="1">
        <text>[E2 ubiquitin-conjugating enzyme]-S-ubiquitinyl-L-cysteine + [acceptor protein]-L-lysine = [E2 ubiquitin-conjugating enzyme]-L-cysteine + [acceptor protein]-N(6)-ubiquitinyl-L-lysine.</text>
        <dbReference type="EC" id="2.3.2.31"/>
    </reaction>
</comment>
<evidence type="ECO:0000259" key="14">
    <source>
        <dbReference type="PROSITE" id="PS50908"/>
    </source>
</evidence>
<dbReference type="PROSITE" id="PS50908">
    <property type="entry name" value="RWD"/>
    <property type="match status" value="1"/>
</dbReference>
<evidence type="ECO:0000256" key="8">
    <source>
        <dbReference type="ARBA" id="ARBA00022786"/>
    </source>
</evidence>
<evidence type="ECO:0000256" key="5">
    <source>
        <dbReference type="ARBA" id="ARBA00022723"/>
    </source>
</evidence>
<feature type="domain" description="RWD" evidence="14">
    <location>
        <begin position="15"/>
        <end position="143"/>
    </location>
</feature>
<dbReference type="Pfam" id="PF05773">
    <property type="entry name" value="RWD"/>
    <property type="match status" value="1"/>
</dbReference>
<evidence type="ECO:0000313" key="17">
    <source>
        <dbReference type="Proteomes" id="UP001527925"/>
    </source>
</evidence>
<feature type="compositionally biased region" description="Low complexity" evidence="12">
    <location>
        <begin position="478"/>
        <end position="487"/>
    </location>
</feature>
<dbReference type="InterPro" id="IPR044066">
    <property type="entry name" value="TRIAD_supradom"/>
</dbReference>
<dbReference type="SUPFAM" id="SSF57850">
    <property type="entry name" value="RING/U-box"/>
    <property type="match status" value="3"/>
</dbReference>
<gene>
    <name evidence="16" type="ORF">HK105_207990</name>
</gene>
<dbReference type="EC" id="2.3.2.31" evidence="3"/>
<dbReference type="Gene3D" id="1.20.120.1750">
    <property type="match status" value="1"/>
</dbReference>
<keyword evidence="4" id="KW-0808">Transferase</keyword>
<sequence length="510" mass="55980">MGDSCRGTHGDAADDELVALEAIFGEALSLVRSASAPTTGSLVVPVALAEPLVLRLGTADPEAASDGEAPTETIEHLPPVTIRFQVPADYPESSCLHFMLVCAWLAPAQLAAVLEHLVGLWETDHDVVLFRWSDFLASELLDFLGIVTNDSPPALAISHDVPDRAALVDAIMEHDARERELIFQRDRFDCGVCFESKRGTHCFQFPACAHVYCRECLVDYFTLMITEGSVNFVGCPDAACKKAAANADRTVRHIAEADLDRLLDDADLVERWRTLSEKRALEGRSDVTHCPRPLCLATVIKDPRDAKLCICPECKYAFCMFCNRGWHGNNQFCKIGDLEKIADEYTSPTTSARRIAELELRYSKAVLERVARNVAAERDSRKWIELNAQRCPNCEAVVEKSDGCNHMTCRVCNSHFCYLCAAMLDKARPYAHFNTPASQCFNRLFEGVEGAQPRQDEPGDDSGDDDADPNDRNGGNGPAQAAAPAPAQDAPVGYAIIVLDDGREQVVAIH</sequence>